<dbReference type="Gene3D" id="1.20.1260.20">
    <property type="entry name" value="PPE superfamily"/>
    <property type="match status" value="1"/>
</dbReference>
<dbReference type="RefSeq" id="WP_209897292.1">
    <property type="nucleotide sequence ID" value="NZ_JAGGMR010000001.1"/>
</dbReference>
<name>A0ABS4QSR9_9NOCA</name>
<dbReference type="EMBL" id="JAGGMR010000001">
    <property type="protein sequence ID" value="MBP2194123.1"/>
    <property type="molecule type" value="Genomic_DNA"/>
</dbReference>
<feature type="region of interest" description="Disordered" evidence="1">
    <location>
        <begin position="175"/>
        <end position="401"/>
    </location>
</feature>
<dbReference type="Proteomes" id="UP001519325">
    <property type="component" value="Unassembled WGS sequence"/>
</dbReference>
<evidence type="ECO:0000256" key="1">
    <source>
        <dbReference type="SAM" id="MobiDB-lite"/>
    </source>
</evidence>
<evidence type="ECO:0000313" key="2">
    <source>
        <dbReference type="EMBL" id="MBP2194123.1"/>
    </source>
</evidence>
<comment type="caution">
    <text evidence="2">The sequence shown here is derived from an EMBL/GenBank/DDBJ whole genome shotgun (WGS) entry which is preliminary data.</text>
</comment>
<accession>A0ABS4QSR9</accession>
<sequence length="401" mass="40790">MTGNDPNYITSMEHFESMTHDQIYAGTQQIDAAEILRASVTWLEAAGTLATSFPLTRASTDRVMNAMAWEGAAADAAYASTRSFAASVDELSAIMGQVGARLGGLAAAAEAVKLAVVPPGSSGPVGAIARLLEAANVISAQMAQEALRQEAVLAMNMIYKPAYSLAGSGVPALPEPPAIPGMQDQPIVTPAEPQYVPPQDLPPSDTIPGTPEPESPQPTPETPSTPEPTQPGTPEPTPPSTPEPTPPSTPEPTPPSTPEPTPPSTPEPTPPSTPEPTPPSTPEPAPPSTPDPQPTTPEPAPAPPPSTPQPAPAPTPEPSTPAPPVPTAEQTPPPPATPEPEPGPPNQIPDSQPGPPNQIPDAGQGPALPDPGGQPGVTGPIPEDPNQPTPTANQPGLFPPN</sequence>
<protein>
    <submittedName>
        <fullName evidence="2">Uncharacterized protein</fullName>
    </submittedName>
</protein>
<reference evidence="2 3" key="1">
    <citation type="submission" date="2021-03" db="EMBL/GenBank/DDBJ databases">
        <title>Sequencing the genomes of 1000 actinobacteria strains.</title>
        <authorList>
            <person name="Klenk H.-P."/>
        </authorList>
    </citation>
    <scope>NUCLEOTIDE SEQUENCE [LARGE SCALE GENOMIC DNA]</scope>
    <source>
        <strain evidence="2 3">DSM 45516</strain>
    </source>
</reference>
<gene>
    <name evidence="2" type="ORF">BJ987_007024</name>
</gene>
<keyword evidence="3" id="KW-1185">Reference proteome</keyword>
<evidence type="ECO:0000313" key="3">
    <source>
        <dbReference type="Proteomes" id="UP001519325"/>
    </source>
</evidence>
<feature type="compositionally biased region" description="Pro residues" evidence="1">
    <location>
        <begin position="210"/>
        <end position="358"/>
    </location>
</feature>
<proteinExistence type="predicted"/>
<organism evidence="2 3">
    <name type="scientific">Nocardia goodfellowii</name>
    <dbReference type="NCBI Taxonomy" id="882446"/>
    <lineage>
        <taxon>Bacteria</taxon>
        <taxon>Bacillati</taxon>
        <taxon>Actinomycetota</taxon>
        <taxon>Actinomycetes</taxon>
        <taxon>Mycobacteriales</taxon>
        <taxon>Nocardiaceae</taxon>
        <taxon>Nocardia</taxon>
    </lineage>
</organism>
<dbReference type="InterPro" id="IPR038332">
    <property type="entry name" value="PPE_sf"/>
</dbReference>